<comment type="caution">
    <text evidence="5">The sequence shown here is derived from an EMBL/GenBank/DDBJ whole genome shotgun (WGS) entry which is preliminary data.</text>
</comment>
<dbReference type="InterPro" id="IPR012020">
    <property type="entry name" value="ABHD4"/>
</dbReference>
<sequence>MPLIQPSSYRPPARLWNGHLQTIVPSLFRRVTVSYLRERIDTPDDDFLDLDWAHAFEQGAGGLGRGVDGDSGGNAEPGVNEIITTGGSLLPQAPRPKPPAQKPLAILSHGLEGDSSRPYVAGMVRHLTEHGFDCLAWNFRSCSGEMNRQLRFYHSGATEDLDHVVQYAIEKGYTNISLIGYSLGGNLTLKYVGERGHDLPAEVKKAVAFSVPMDLAASSVMIDRGFSRVYLRRFLRHLQEKVVGKEKLFPEKISSKDYRRVRTFADFDDRYTAPLHGFRDAQDYYQQNSSIRFLRSIAIPTLIINAKNDPLLAPECYPEDLARELPNVYMEFPEQGGHCGFPSSDPINGVYWSEQRALAFLTS</sequence>
<evidence type="ECO:0000313" key="6">
    <source>
        <dbReference type="Proteomes" id="UP001500936"/>
    </source>
</evidence>
<dbReference type="PROSITE" id="PS01133">
    <property type="entry name" value="UPF0017"/>
    <property type="match status" value="1"/>
</dbReference>
<evidence type="ECO:0000256" key="2">
    <source>
        <dbReference type="ARBA" id="ARBA00022487"/>
    </source>
</evidence>
<keyword evidence="2" id="KW-0719">Serine esterase</keyword>
<dbReference type="Pfam" id="PF00561">
    <property type="entry name" value="Abhydrolase_1"/>
    <property type="match status" value="1"/>
</dbReference>
<reference evidence="6" key="1">
    <citation type="journal article" date="2019" name="Int. J. Syst. Evol. Microbiol.">
        <title>The Global Catalogue of Microorganisms (GCM) 10K type strain sequencing project: providing services to taxonomists for standard genome sequencing and annotation.</title>
        <authorList>
            <consortium name="The Broad Institute Genomics Platform"/>
            <consortium name="The Broad Institute Genome Sequencing Center for Infectious Disease"/>
            <person name="Wu L."/>
            <person name="Ma J."/>
        </authorList>
    </citation>
    <scope>NUCLEOTIDE SEQUENCE [LARGE SCALE GENOMIC DNA]</scope>
    <source>
        <strain evidence="6">JCM 17925</strain>
    </source>
</reference>
<proteinExistence type="inferred from homology"/>
<dbReference type="PIRSF" id="PIRSF005211">
    <property type="entry name" value="Ab_hydro_YheT"/>
    <property type="match status" value="1"/>
</dbReference>
<comment type="similarity">
    <text evidence="1">Belongs to the AB hydrolase superfamily. AB hydrolase 4 family.</text>
</comment>
<gene>
    <name evidence="5" type="ORF">GCM10023187_45830</name>
</gene>
<dbReference type="InterPro" id="IPR000952">
    <property type="entry name" value="AB_hydrolase_4_CS"/>
</dbReference>
<dbReference type="EMBL" id="BAABHB010000012">
    <property type="protein sequence ID" value="GAA4415362.1"/>
    <property type="molecule type" value="Genomic_DNA"/>
</dbReference>
<dbReference type="RefSeq" id="WP_345270373.1">
    <property type="nucleotide sequence ID" value="NZ_BAABHB010000012.1"/>
</dbReference>
<evidence type="ECO:0000256" key="3">
    <source>
        <dbReference type="ARBA" id="ARBA00022801"/>
    </source>
</evidence>
<protein>
    <submittedName>
        <fullName evidence="5">Alpha/beta fold hydrolase</fullName>
    </submittedName>
</protein>
<dbReference type="PANTHER" id="PTHR10794">
    <property type="entry name" value="ABHYDROLASE DOMAIN-CONTAINING PROTEIN"/>
    <property type="match status" value="1"/>
</dbReference>
<dbReference type="Gene3D" id="3.40.50.1820">
    <property type="entry name" value="alpha/beta hydrolase"/>
    <property type="match status" value="1"/>
</dbReference>
<name>A0ABP8KTP8_9BACT</name>
<evidence type="ECO:0000259" key="4">
    <source>
        <dbReference type="Pfam" id="PF00561"/>
    </source>
</evidence>
<dbReference type="PANTHER" id="PTHR10794:SF94">
    <property type="entry name" value="ESTERASE YHET-RELATED"/>
    <property type="match status" value="1"/>
</dbReference>
<evidence type="ECO:0000256" key="1">
    <source>
        <dbReference type="ARBA" id="ARBA00010884"/>
    </source>
</evidence>
<evidence type="ECO:0000313" key="5">
    <source>
        <dbReference type="EMBL" id="GAA4415362.1"/>
    </source>
</evidence>
<dbReference type="InterPro" id="IPR050960">
    <property type="entry name" value="AB_hydrolase_4_sf"/>
</dbReference>
<feature type="domain" description="AB hydrolase-1" evidence="4">
    <location>
        <begin position="106"/>
        <end position="341"/>
    </location>
</feature>
<dbReference type="SUPFAM" id="SSF53474">
    <property type="entry name" value="alpha/beta-Hydrolases"/>
    <property type="match status" value="1"/>
</dbReference>
<dbReference type="InterPro" id="IPR000073">
    <property type="entry name" value="AB_hydrolase_1"/>
</dbReference>
<dbReference type="GO" id="GO:0016787">
    <property type="term" value="F:hydrolase activity"/>
    <property type="evidence" value="ECO:0007669"/>
    <property type="project" value="UniProtKB-KW"/>
</dbReference>
<accession>A0ABP8KTP8</accession>
<organism evidence="5 6">
    <name type="scientific">Nibrella viscosa</name>
    <dbReference type="NCBI Taxonomy" id="1084524"/>
    <lineage>
        <taxon>Bacteria</taxon>
        <taxon>Pseudomonadati</taxon>
        <taxon>Bacteroidota</taxon>
        <taxon>Cytophagia</taxon>
        <taxon>Cytophagales</taxon>
        <taxon>Spirosomataceae</taxon>
        <taxon>Nibrella</taxon>
    </lineage>
</organism>
<keyword evidence="6" id="KW-1185">Reference proteome</keyword>
<keyword evidence="3 5" id="KW-0378">Hydrolase</keyword>
<dbReference type="Proteomes" id="UP001500936">
    <property type="component" value="Unassembled WGS sequence"/>
</dbReference>
<dbReference type="InterPro" id="IPR029058">
    <property type="entry name" value="AB_hydrolase_fold"/>
</dbReference>